<proteinExistence type="predicted"/>
<sequence>MNIAGFSAGPYKTNCYVVIGDGAAVVVDPGMHAQGKVEAYLREQGVCLEAIYLTHGHIDHTRDAGALAKKHNAPVYIHAEDEYMLEAGDGVAPRTRLLFDADNMIPIPELRYFVDGETVTHAGFTVRVAHAPGHSPGSVLLVHDEVCFSGDVLFRGTIGRTDMAESDPDEMEKSLAGPVWALDDALSVLPGHGPTTSMRMERSSNPYLRMAKQKYPQ</sequence>
<evidence type="ECO:0000313" key="7">
    <source>
        <dbReference type="EMBL" id="SER46307.1"/>
    </source>
</evidence>
<dbReference type="Gene3D" id="3.60.15.10">
    <property type="entry name" value="Ribonuclease Z/Hydroxyacylglutathione hydrolase-like"/>
    <property type="match status" value="1"/>
</dbReference>
<dbReference type="PANTHER" id="PTHR46233">
    <property type="entry name" value="HYDROXYACYLGLUTATHIONE HYDROLASE GLOC"/>
    <property type="match status" value="1"/>
</dbReference>
<dbReference type="AlphaFoldDB" id="A0A1H9PDQ6"/>
<dbReference type="InterPro" id="IPR001279">
    <property type="entry name" value="Metallo-B-lactamas"/>
</dbReference>
<organism evidence="7 8">
    <name type="scientific">Corynebacterium cystitidis DSM 20524</name>
    <dbReference type="NCBI Taxonomy" id="1121357"/>
    <lineage>
        <taxon>Bacteria</taxon>
        <taxon>Bacillati</taxon>
        <taxon>Actinomycetota</taxon>
        <taxon>Actinomycetes</taxon>
        <taxon>Mycobacteriales</taxon>
        <taxon>Corynebacteriaceae</taxon>
        <taxon>Corynebacterium</taxon>
    </lineage>
</organism>
<dbReference type="SUPFAM" id="SSF56281">
    <property type="entry name" value="Metallo-hydrolase/oxidoreductase"/>
    <property type="match status" value="1"/>
</dbReference>
<protein>
    <submittedName>
        <fullName evidence="7">Glyoxylase, beta-lactamase superfamily II</fullName>
    </submittedName>
</protein>
<dbReference type="GO" id="GO:0046872">
    <property type="term" value="F:metal ion binding"/>
    <property type="evidence" value="ECO:0007669"/>
    <property type="project" value="UniProtKB-KW"/>
</dbReference>
<gene>
    <name evidence="7" type="ORF">SAMN05661109_00307</name>
</gene>
<name>A0A1H9PDQ6_9CORY</name>
<reference evidence="8" key="1">
    <citation type="submission" date="2016-10" db="EMBL/GenBank/DDBJ databases">
        <authorList>
            <person name="Varghese N."/>
            <person name="Submissions S."/>
        </authorList>
    </citation>
    <scope>NUCLEOTIDE SEQUENCE [LARGE SCALE GENOMIC DNA]</scope>
    <source>
        <strain evidence="8">DSM 20524</strain>
    </source>
</reference>
<dbReference type="SMART" id="SM00849">
    <property type="entry name" value="Lactamase_B"/>
    <property type="match status" value="1"/>
</dbReference>
<keyword evidence="4" id="KW-0862">Zinc</keyword>
<keyword evidence="8" id="KW-1185">Reference proteome</keyword>
<dbReference type="CDD" id="cd06262">
    <property type="entry name" value="metallo-hydrolase-like_MBL-fold"/>
    <property type="match status" value="1"/>
</dbReference>
<feature type="domain" description="Metallo-beta-lactamase" evidence="6">
    <location>
        <begin position="12"/>
        <end position="192"/>
    </location>
</feature>
<feature type="compositionally biased region" description="Polar residues" evidence="5">
    <location>
        <begin position="194"/>
        <end position="206"/>
    </location>
</feature>
<dbReference type="InterPro" id="IPR036866">
    <property type="entry name" value="RibonucZ/Hydroxyglut_hydro"/>
</dbReference>
<dbReference type="EMBL" id="FOGQ01000001">
    <property type="protein sequence ID" value="SER46307.1"/>
    <property type="molecule type" value="Genomic_DNA"/>
</dbReference>
<dbReference type="PANTHER" id="PTHR46233:SF3">
    <property type="entry name" value="HYDROXYACYLGLUTATHIONE HYDROLASE GLOC"/>
    <property type="match status" value="1"/>
</dbReference>
<evidence type="ECO:0000259" key="6">
    <source>
        <dbReference type="SMART" id="SM00849"/>
    </source>
</evidence>
<keyword evidence="3" id="KW-0378">Hydrolase</keyword>
<accession>A0A1H9PDQ6</accession>
<evidence type="ECO:0000256" key="3">
    <source>
        <dbReference type="ARBA" id="ARBA00022801"/>
    </source>
</evidence>
<evidence type="ECO:0000256" key="1">
    <source>
        <dbReference type="ARBA" id="ARBA00001947"/>
    </source>
</evidence>
<dbReference type="RefSeq" id="WP_092255136.1">
    <property type="nucleotide sequence ID" value="NZ_CP047199.1"/>
</dbReference>
<evidence type="ECO:0000256" key="4">
    <source>
        <dbReference type="ARBA" id="ARBA00022833"/>
    </source>
</evidence>
<dbReference type="STRING" id="1121357.SAMN05661109_00307"/>
<feature type="region of interest" description="Disordered" evidence="5">
    <location>
        <begin position="191"/>
        <end position="217"/>
    </location>
</feature>
<keyword evidence="2" id="KW-0479">Metal-binding</keyword>
<comment type="cofactor">
    <cofactor evidence="1">
        <name>Zn(2+)</name>
        <dbReference type="ChEBI" id="CHEBI:29105"/>
    </cofactor>
</comment>
<dbReference type="InterPro" id="IPR051453">
    <property type="entry name" value="MBL_Glyoxalase_II"/>
</dbReference>
<evidence type="ECO:0000313" key="8">
    <source>
        <dbReference type="Proteomes" id="UP000198929"/>
    </source>
</evidence>
<dbReference type="Proteomes" id="UP000198929">
    <property type="component" value="Unassembled WGS sequence"/>
</dbReference>
<dbReference type="GO" id="GO:0016787">
    <property type="term" value="F:hydrolase activity"/>
    <property type="evidence" value="ECO:0007669"/>
    <property type="project" value="UniProtKB-KW"/>
</dbReference>
<dbReference type="Pfam" id="PF00753">
    <property type="entry name" value="Lactamase_B"/>
    <property type="match status" value="1"/>
</dbReference>
<evidence type="ECO:0000256" key="5">
    <source>
        <dbReference type="SAM" id="MobiDB-lite"/>
    </source>
</evidence>
<evidence type="ECO:0000256" key="2">
    <source>
        <dbReference type="ARBA" id="ARBA00022723"/>
    </source>
</evidence>